<keyword evidence="2" id="KW-1185">Reference proteome</keyword>
<dbReference type="EMBL" id="BDIP01003985">
    <property type="protein sequence ID" value="GIQ88347.1"/>
    <property type="molecule type" value="Genomic_DNA"/>
</dbReference>
<dbReference type="Proteomes" id="UP000265618">
    <property type="component" value="Unassembled WGS sequence"/>
</dbReference>
<proteinExistence type="predicted"/>
<dbReference type="AlphaFoldDB" id="A0A9K3GMF7"/>
<organism evidence="1 2">
    <name type="scientific">Kipferlia bialata</name>
    <dbReference type="NCBI Taxonomy" id="797122"/>
    <lineage>
        <taxon>Eukaryota</taxon>
        <taxon>Metamonada</taxon>
        <taxon>Carpediemonas-like organisms</taxon>
        <taxon>Kipferlia</taxon>
    </lineage>
</organism>
<name>A0A9K3GMF7_9EUKA</name>
<accession>A0A9K3GMF7</accession>
<comment type="caution">
    <text evidence="1">The sequence shown here is derived from an EMBL/GenBank/DDBJ whole genome shotgun (WGS) entry which is preliminary data.</text>
</comment>
<gene>
    <name evidence="1" type="ORF">KIPB_010575</name>
</gene>
<sequence>MRHWPWDRYKGSGYSIMDWDETAGEWVTSVYAYGSSDDDDKGHQIAVDSYGSVFLAENDNNVIYQIAPNDSAPNPPGTMTVSTDDGTVAVNGVIPYSSGIRTLCLSVAGDNGSLDVTLANMISVGAGTGDLGVAEDCPWDATEGKYCLTKSGRG</sequence>
<reference evidence="1 2" key="1">
    <citation type="journal article" date="2018" name="PLoS ONE">
        <title>The draft genome of Kipferlia bialata reveals reductive genome evolution in fornicate parasites.</title>
        <authorList>
            <person name="Tanifuji G."/>
            <person name="Takabayashi S."/>
            <person name="Kume K."/>
            <person name="Takagi M."/>
            <person name="Nakayama T."/>
            <person name="Kamikawa R."/>
            <person name="Inagaki Y."/>
            <person name="Hashimoto T."/>
        </authorList>
    </citation>
    <scope>NUCLEOTIDE SEQUENCE [LARGE SCALE GENOMIC DNA]</scope>
    <source>
        <strain evidence="1">NY0173</strain>
    </source>
</reference>
<protein>
    <submittedName>
        <fullName evidence="1">Uncharacterized protein</fullName>
    </submittedName>
</protein>
<evidence type="ECO:0000313" key="1">
    <source>
        <dbReference type="EMBL" id="GIQ88347.1"/>
    </source>
</evidence>
<evidence type="ECO:0000313" key="2">
    <source>
        <dbReference type="Proteomes" id="UP000265618"/>
    </source>
</evidence>